<dbReference type="STRING" id="252474.B1A74_13255"/>
<dbReference type="InterPro" id="IPR004358">
    <property type="entry name" value="Sig_transdc_His_kin-like_C"/>
</dbReference>
<feature type="domain" description="Histidine kinase" evidence="14">
    <location>
        <begin position="425"/>
        <end position="638"/>
    </location>
</feature>
<dbReference type="EMBL" id="MUZR01000068">
    <property type="protein sequence ID" value="OOC09007.1"/>
    <property type="molecule type" value="Genomic_DNA"/>
</dbReference>
<feature type="domain" description="Response regulatory" evidence="15">
    <location>
        <begin position="675"/>
        <end position="791"/>
    </location>
</feature>
<evidence type="ECO:0000256" key="12">
    <source>
        <dbReference type="SAM" id="MobiDB-lite"/>
    </source>
</evidence>
<evidence type="ECO:0000256" key="4">
    <source>
        <dbReference type="ARBA" id="ARBA00022679"/>
    </source>
</evidence>
<dbReference type="PROSITE" id="PS50109">
    <property type="entry name" value="HIS_KIN"/>
    <property type="match status" value="1"/>
</dbReference>
<evidence type="ECO:0000256" key="11">
    <source>
        <dbReference type="SAM" id="Coils"/>
    </source>
</evidence>
<feature type="transmembrane region" description="Helical" evidence="13">
    <location>
        <begin position="226"/>
        <end position="246"/>
    </location>
</feature>
<comment type="catalytic activity">
    <reaction evidence="1">
        <text>ATP + protein L-histidine = ADP + protein N-phospho-L-histidine.</text>
        <dbReference type="EC" id="2.7.13.3"/>
    </reaction>
</comment>
<keyword evidence="17" id="KW-1185">Reference proteome</keyword>
<dbReference type="GO" id="GO:0003677">
    <property type="term" value="F:DNA binding"/>
    <property type="evidence" value="ECO:0007669"/>
    <property type="project" value="UniProtKB-KW"/>
</dbReference>
<reference evidence="16 17" key="1">
    <citation type="submission" date="2017-02" db="EMBL/GenBank/DDBJ databases">
        <title>Genomic diversity within the haloalkaliphilic genus Thioalkalivibrio.</title>
        <authorList>
            <person name="Ahn A.-C."/>
            <person name="Meier-Kolthoff J."/>
            <person name="Overmars L."/>
            <person name="Richter M."/>
            <person name="Woyke T."/>
            <person name="Sorokin D.Y."/>
            <person name="Muyzer G."/>
        </authorList>
    </citation>
    <scope>NUCLEOTIDE SEQUENCE [LARGE SCALE GENOMIC DNA]</scope>
    <source>
        <strain evidence="16 17">HL17</strain>
    </source>
</reference>
<evidence type="ECO:0000259" key="14">
    <source>
        <dbReference type="PROSITE" id="PS50109"/>
    </source>
</evidence>
<dbReference type="GO" id="GO:0000155">
    <property type="term" value="F:phosphorelay sensor kinase activity"/>
    <property type="evidence" value="ECO:0007669"/>
    <property type="project" value="InterPro"/>
</dbReference>
<dbReference type="Gene3D" id="3.30.565.10">
    <property type="entry name" value="Histidine kinase-like ATPase, C-terminal domain"/>
    <property type="match status" value="1"/>
</dbReference>
<comment type="caution">
    <text evidence="16">The sequence shown here is derived from an EMBL/GenBank/DDBJ whole genome shotgun (WGS) entry which is preliminary data.</text>
</comment>
<dbReference type="FunFam" id="3.40.50.2300:FF:000001">
    <property type="entry name" value="DNA-binding response regulator PhoB"/>
    <property type="match status" value="1"/>
</dbReference>
<dbReference type="Gene3D" id="1.10.287.130">
    <property type="match status" value="1"/>
</dbReference>
<sequence>MNLARARRSPPEASPAVIFALVLALLFGLSAPTADAGTPPLDLGEDVHSLDGPWEFFWQKFPEPGAEDEPDARMNLPGSWTGLTIDGAALPAAGHGGFRLRVALEDPPAQVVLRVPMVYSAYHLYVDGERVAQVGEPGSSASESRPDYGERRVVIDDPGEELELLFHVSNFTSRAAGFPHPLELATPEVMEHNVARDLIGNAALSGGLVLLGLSQLVLFRLRQNETMYLFFGFMIVAWGMQTALTGQLLVHTGWHLPIEIARPLDGLTALTAAAFYLLFLSSLFPRELPMRYTRWVLAPLAIYLAITLLGSEMTRSEAVGWLLYFLTGMLALALAFVARAWWRGVPDAGPILLGSAVVAGSAILQILWFNEMGVRNAVANTGVLAAVALHAITLSRRYARAFERSQQLESELRRANRLKDDFLASTSHELRTPLHAMIGMAESLPRDDPRQAQALDLIQSSGHRLTRLVDDILSFTRLKHGDLHIRPEAIAPAPLLHTAAESVRPLLGDRPVALETEIEADLPAVRADADRLHQVLFNLLGNAVKYTDAGRIVLRARREGETVCVEVEDTGSGIAELDPERLQEPYEQGHESTDTGRGGVGLGLAISRQILERHGARLELSGGADGGTRARFCLDVDRAAAPSADPTSPSVTPPASLEPAGEPTTFAHEGSPGAHILIVEDEDSAARVLETQLGLEGYRTSRASSGEQALECIAREAPQLVLLDVMMPDMSGLTVCRRLREEHDPASLPIILVTARTREHDIVEGLQAGANDYLPKPFYRQELLARVQSQLQVHENEQMRWALEEKEAHRPDGDEEDLRTQLATLLTRSLRDWELETGLTRADLAEESGLWTVTLDDTTRKTRTLDRYCNPETLPRRPRWGLVIRTARFVAARVEDAERKGDLLERAQRIERRLA</sequence>
<keyword evidence="3 10" id="KW-0597">Phosphoprotein</keyword>
<keyword evidence="4" id="KW-0808">Transferase</keyword>
<dbReference type="Pfam" id="PF07695">
    <property type="entry name" value="7TMR-DISM_7TM"/>
    <property type="match status" value="1"/>
</dbReference>
<dbReference type="PANTHER" id="PTHR43047">
    <property type="entry name" value="TWO-COMPONENT HISTIDINE PROTEIN KINASE"/>
    <property type="match status" value="1"/>
</dbReference>
<dbReference type="EC" id="2.7.13.3" evidence="2"/>
<keyword evidence="13" id="KW-0812">Transmembrane</keyword>
<dbReference type="PRINTS" id="PR00344">
    <property type="entry name" value="BCTRLSENSOR"/>
</dbReference>
<feature type="coiled-coil region" evidence="11">
    <location>
        <begin position="398"/>
        <end position="425"/>
    </location>
</feature>
<feature type="transmembrane region" description="Helical" evidence="13">
    <location>
        <begin position="321"/>
        <end position="342"/>
    </location>
</feature>
<dbReference type="InterPro" id="IPR005467">
    <property type="entry name" value="His_kinase_dom"/>
</dbReference>
<feature type="transmembrane region" description="Helical" evidence="13">
    <location>
        <begin position="374"/>
        <end position="394"/>
    </location>
</feature>
<feature type="transmembrane region" description="Helical" evidence="13">
    <location>
        <begin position="266"/>
        <end position="285"/>
    </location>
</feature>
<evidence type="ECO:0000256" key="5">
    <source>
        <dbReference type="ARBA" id="ARBA00022777"/>
    </source>
</evidence>
<evidence type="ECO:0000256" key="2">
    <source>
        <dbReference type="ARBA" id="ARBA00012438"/>
    </source>
</evidence>
<feature type="transmembrane region" description="Helical" evidence="13">
    <location>
        <begin position="198"/>
        <end position="219"/>
    </location>
</feature>
<dbReference type="SMART" id="SM00387">
    <property type="entry name" value="HATPase_c"/>
    <property type="match status" value="1"/>
</dbReference>
<dbReference type="InterPro" id="IPR011006">
    <property type="entry name" value="CheY-like_superfamily"/>
</dbReference>
<dbReference type="SMART" id="SM00388">
    <property type="entry name" value="HisKA"/>
    <property type="match status" value="1"/>
</dbReference>
<dbReference type="SUPFAM" id="SSF55874">
    <property type="entry name" value="ATPase domain of HSP90 chaperone/DNA topoisomerase II/histidine kinase"/>
    <property type="match status" value="1"/>
</dbReference>
<keyword evidence="7" id="KW-0805">Transcription regulation</keyword>
<dbReference type="InterPro" id="IPR036097">
    <property type="entry name" value="HisK_dim/P_sf"/>
</dbReference>
<dbReference type="Gene3D" id="2.60.120.260">
    <property type="entry name" value="Galactose-binding domain-like"/>
    <property type="match status" value="1"/>
</dbReference>
<dbReference type="Gene3D" id="3.40.50.2300">
    <property type="match status" value="1"/>
</dbReference>
<evidence type="ECO:0000256" key="8">
    <source>
        <dbReference type="ARBA" id="ARBA00023125"/>
    </source>
</evidence>
<dbReference type="Pfam" id="PF00512">
    <property type="entry name" value="HisKA"/>
    <property type="match status" value="1"/>
</dbReference>
<keyword evidence="6" id="KW-0902">Two-component regulatory system</keyword>
<dbReference type="PANTHER" id="PTHR43047:SF64">
    <property type="entry name" value="HISTIDINE KINASE CONTAINING CHEY-HOMOLOGOUS RECEIVER DOMAIN AND PAS DOMAIN-RELATED"/>
    <property type="match status" value="1"/>
</dbReference>
<dbReference type="CDD" id="cd22890">
    <property type="entry name" value="ChiS-DBD"/>
    <property type="match status" value="1"/>
</dbReference>
<protein>
    <recommendedName>
        <fullName evidence="2">histidine kinase</fullName>
        <ecNumber evidence="2">2.7.13.3</ecNumber>
    </recommendedName>
</protein>
<keyword evidence="13" id="KW-0472">Membrane</keyword>
<accession>A0A1V2ZV52</accession>
<organism evidence="16 17">
    <name type="scientific">Thioalkalivibrio halophilus</name>
    <dbReference type="NCBI Taxonomy" id="252474"/>
    <lineage>
        <taxon>Bacteria</taxon>
        <taxon>Pseudomonadati</taxon>
        <taxon>Pseudomonadota</taxon>
        <taxon>Gammaproteobacteria</taxon>
        <taxon>Chromatiales</taxon>
        <taxon>Ectothiorhodospiraceae</taxon>
        <taxon>Thioalkalivibrio</taxon>
    </lineage>
</organism>
<dbReference type="InterPro" id="IPR036890">
    <property type="entry name" value="HATPase_C_sf"/>
</dbReference>
<dbReference type="RefSeq" id="WP_077244903.1">
    <property type="nucleotide sequence ID" value="NZ_MUZR01000068.1"/>
</dbReference>
<keyword evidence="9" id="KW-0804">Transcription</keyword>
<evidence type="ECO:0000256" key="13">
    <source>
        <dbReference type="SAM" id="Phobius"/>
    </source>
</evidence>
<dbReference type="PROSITE" id="PS50110">
    <property type="entry name" value="RESPONSE_REGULATORY"/>
    <property type="match status" value="1"/>
</dbReference>
<evidence type="ECO:0000256" key="10">
    <source>
        <dbReference type="PROSITE-ProRule" id="PRU00169"/>
    </source>
</evidence>
<dbReference type="SUPFAM" id="SSF49785">
    <property type="entry name" value="Galactose-binding domain-like"/>
    <property type="match status" value="1"/>
</dbReference>
<proteinExistence type="predicted"/>
<dbReference type="InterPro" id="IPR008979">
    <property type="entry name" value="Galactose-bd-like_sf"/>
</dbReference>
<feature type="transmembrane region" description="Helical" evidence="13">
    <location>
        <begin position="349"/>
        <end position="368"/>
    </location>
</feature>
<name>A0A1V2ZV52_9GAMM</name>
<evidence type="ECO:0000256" key="1">
    <source>
        <dbReference type="ARBA" id="ARBA00000085"/>
    </source>
</evidence>
<dbReference type="CDD" id="cd00082">
    <property type="entry name" value="HisKA"/>
    <property type="match status" value="1"/>
</dbReference>
<dbReference type="OrthoDB" id="9804645at2"/>
<keyword evidence="5" id="KW-0418">Kinase</keyword>
<dbReference type="InterPro" id="IPR003661">
    <property type="entry name" value="HisK_dim/P_dom"/>
</dbReference>
<dbReference type="InterPro" id="IPR001789">
    <property type="entry name" value="Sig_transdc_resp-reg_receiver"/>
</dbReference>
<evidence type="ECO:0000259" key="15">
    <source>
        <dbReference type="PROSITE" id="PS50110"/>
    </source>
</evidence>
<dbReference type="SMART" id="SM00448">
    <property type="entry name" value="REC"/>
    <property type="match status" value="1"/>
</dbReference>
<dbReference type="InterPro" id="IPR003594">
    <property type="entry name" value="HATPase_dom"/>
</dbReference>
<gene>
    <name evidence="16" type="ORF">B1A74_13255</name>
</gene>
<evidence type="ECO:0000313" key="17">
    <source>
        <dbReference type="Proteomes" id="UP000189177"/>
    </source>
</evidence>
<dbReference type="SUPFAM" id="SSF52172">
    <property type="entry name" value="CheY-like"/>
    <property type="match status" value="1"/>
</dbReference>
<feature type="modified residue" description="4-aspartylphosphate" evidence="10">
    <location>
        <position position="724"/>
    </location>
</feature>
<dbReference type="InterPro" id="IPR011623">
    <property type="entry name" value="7TMR_DISM_rcpt_extracell_dom1"/>
</dbReference>
<keyword evidence="8" id="KW-0238">DNA-binding</keyword>
<evidence type="ECO:0000256" key="9">
    <source>
        <dbReference type="ARBA" id="ARBA00023163"/>
    </source>
</evidence>
<dbReference type="SUPFAM" id="SSF47384">
    <property type="entry name" value="Homodimeric domain of signal transducing histidine kinase"/>
    <property type="match status" value="1"/>
</dbReference>
<evidence type="ECO:0000313" key="16">
    <source>
        <dbReference type="EMBL" id="OOC09007.1"/>
    </source>
</evidence>
<dbReference type="Proteomes" id="UP000189177">
    <property type="component" value="Unassembled WGS sequence"/>
</dbReference>
<evidence type="ECO:0000256" key="6">
    <source>
        <dbReference type="ARBA" id="ARBA00023012"/>
    </source>
</evidence>
<dbReference type="Pfam" id="PF02518">
    <property type="entry name" value="HATPase_c"/>
    <property type="match status" value="1"/>
</dbReference>
<keyword evidence="11" id="KW-0175">Coiled coil</keyword>
<dbReference type="CDD" id="cd17574">
    <property type="entry name" value="REC_OmpR"/>
    <property type="match status" value="1"/>
</dbReference>
<evidence type="ECO:0000256" key="3">
    <source>
        <dbReference type="ARBA" id="ARBA00022553"/>
    </source>
</evidence>
<keyword evidence="13" id="KW-1133">Transmembrane helix</keyword>
<feature type="compositionally biased region" description="Low complexity" evidence="12">
    <location>
        <begin position="640"/>
        <end position="655"/>
    </location>
</feature>
<dbReference type="Pfam" id="PF00072">
    <property type="entry name" value="Response_reg"/>
    <property type="match status" value="1"/>
</dbReference>
<dbReference type="AlphaFoldDB" id="A0A1V2ZV52"/>
<evidence type="ECO:0000256" key="7">
    <source>
        <dbReference type="ARBA" id="ARBA00023015"/>
    </source>
</evidence>
<feature type="region of interest" description="Disordered" evidence="12">
    <location>
        <begin position="640"/>
        <end position="670"/>
    </location>
</feature>